<keyword evidence="3" id="KW-1185">Reference proteome</keyword>
<sequence>MTSTPTGHTLPDLVMAWGRGRAHSRTTAQPEPVAGGYRVAVGPPSTEIREVFHTYTPDSLAATAQRLDTPGNQVMIAGPSALLQSVVPSTWTMDEGGHLMTAEFAPLAYAVPAGYRLAVETEGPLTVARIFHANGDLAASARLGRDGAFGVFDKVVTAPNHQRRGLGSTAMRALSTTAHALGMRFGLLVASDDGRALYEHLGWSFVSDFPGARSKRG</sequence>
<comment type="caution">
    <text evidence="2">The sequence shown here is derived from an EMBL/GenBank/DDBJ whole genome shotgun (WGS) entry which is preliminary data.</text>
</comment>
<dbReference type="SUPFAM" id="SSF55729">
    <property type="entry name" value="Acyl-CoA N-acyltransferases (Nat)"/>
    <property type="match status" value="1"/>
</dbReference>
<evidence type="ECO:0000313" key="3">
    <source>
        <dbReference type="Proteomes" id="UP001499851"/>
    </source>
</evidence>
<organism evidence="2 3">
    <name type="scientific">Glycomyces endophyticus</name>
    <dbReference type="NCBI Taxonomy" id="480996"/>
    <lineage>
        <taxon>Bacteria</taxon>
        <taxon>Bacillati</taxon>
        <taxon>Actinomycetota</taxon>
        <taxon>Actinomycetes</taxon>
        <taxon>Glycomycetales</taxon>
        <taxon>Glycomycetaceae</taxon>
        <taxon>Glycomyces</taxon>
    </lineage>
</organism>
<dbReference type="CDD" id="cd04301">
    <property type="entry name" value="NAT_SF"/>
    <property type="match status" value="1"/>
</dbReference>
<dbReference type="InterPro" id="IPR000182">
    <property type="entry name" value="GNAT_dom"/>
</dbReference>
<proteinExistence type="predicted"/>
<dbReference type="EMBL" id="BAAAQF010000005">
    <property type="protein sequence ID" value="GAA1672529.1"/>
    <property type="molecule type" value="Genomic_DNA"/>
</dbReference>
<evidence type="ECO:0000313" key="2">
    <source>
        <dbReference type="EMBL" id="GAA1672529.1"/>
    </source>
</evidence>
<dbReference type="PROSITE" id="PS51186">
    <property type="entry name" value="GNAT"/>
    <property type="match status" value="1"/>
</dbReference>
<dbReference type="Proteomes" id="UP001499851">
    <property type="component" value="Unassembled WGS sequence"/>
</dbReference>
<gene>
    <name evidence="2" type="ORF">GCM10009830_18400</name>
</gene>
<evidence type="ECO:0000259" key="1">
    <source>
        <dbReference type="PROSITE" id="PS51186"/>
    </source>
</evidence>
<dbReference type="RefSeq" id="WP_344484806.1">
    <property type="nucleotide sequence ID" value="NZ_BAAAQF010000005.1"/>
</dbReference>
<dbReference type="InterPro" id="IPR016181">
    <property type="entry name" value="Acyl_CoA_acyltransferase"/>
</dbReference>
<dbReference type="Pfam" id="PF00583">
    <property type="entry name" value="Acetyltransf_1"/>
    <property type="match status" value="1"/>
</dbReference>
<feature type="domain" description="N-acetyltransferase" evidence="1">
    <location>
        <begin position="81"/>
        <end position="217"/>
    </location>
</feature>
<dbReference type="Gene3D" id="3.40.630.30">
    <property type="match status" value="1"/>
</dbReference>
<protein>
    <recommendedName>
        <fullName evidence="1">N-acetyltransferase domain-containing protein</fullName>
    </recommendedName>
</protein>
<name>A0ABN2GKC2_9ACTN</name>
<reference evidence="2 3" key="1">
    <citation type="journal article" date="2019" name="Int. J. Syst. Evol. Microbiol.">
        <title>The Global Catalogue of Microorganisms (GCM) 10K type strain sequencing project: providing services to taxonomists for standard genome sequencing and annotation.</title>
        <authorList>
            <consortium name="The Broad Institute Genomics Platform"/>
            <consortium name="The Broad Institute Genome Sequencing Center for Infectious Disease"/>
            <person name="Wu L."/>
            <person name="Ma J."/>
        </authorList>
    </citation>
    <scope>NUCLEOTIDE SEQUENCE [LARGE SCALE GENOMIC DNA]</scope>
    <source>
        <strain evidence="2 3">JCM 16001</strain>
    </source>
</reference>
<accession>A0ABN2GKC2</accession>